<evidence type="ECO:0000313" key="1">
    <source>
        <dbReference type="EMBL" id="RXW15475.1"/>
    </source>
</evidence>
<dbReference type="OrthoDB" id="755951at2759"/>
<reference evidence="1 2" key="1">
    <citation type="submission" date="2019-01" db="EMBL/GenBank/DDBJ databases">
        <title>Draft genome sequence of Psathyrella aberdarensis IHI B618.</title>
        <authorList>
            <person name="Buettner E."/>
            <person name="Kellner H."/>
        </authorList>
    </citation>
    <scope>NUCLEOTIDE SEQUENCE [LARGE SCALE GENOMIC DNA]</scope>
    <source>
        <strain evidence="1 2">IHI B618</strain>
    </source>
</reference>
<organism evidence="1 2">
    <name type="scientific">Candolleomyces aberdarensis</name>
    <dbReference type="NCBI Taxonomy" id="2316362"/>
    <lineage>
        <taxon>Eukaryota</taxon>
        <taxon>Fungi</taxon>
        <taxon>Dikarya</taxon>
        <taxon>Basidiomycota</taxon>
        <taxon>Agaricomycotina</taxon>
        <taxon>Agaricomycetes</taxon>
        <taxon>Agaricomycetidae</taxon>
        <taxon>Agaricales</taxon>
        <taxon>Agaricineae</taxon>
        <taxon>Psathyrellaceae</taxon>
        <taxon>Candolleomyces</taxon>
    </lineage>
</organism>
<dbReference type="PANTHER" id="PTHR10788:SF15">
    <property type="entry name" value="TREHALOSE SYNTHASE COMPLEX REGULATORY SUBUNIT TPS3-RELATED"/>
    <property type="match status" value="1"/>
</dbReference>
<dbReference type="STRING" id="2316362.A0A4Q2DAS2"/>
<name>A0A4Q2DAS2_9AGAR</name>
<dbReference type="GO" id="GO:0005946">
    <property type="term" value="C:alpha,alpha-trehalose-phosphate synthase complex (UDP-forming)"/>
    <property type="evidence" value="ECO:0007669"/>
    <property type="project" value="TreeGrafter"/>
</dbReference>
<dbReference type="InterPro" id="IPR001830">
    <property type="entry name" value="Glyco_trans_20"/>
</dbReference>
<evidence type="ECO:0000313" key="2">
    <source>
        <dbReference type="Proteomes" id="UP000290288"/>
    </source>
</evidence>
<dbReference type="GO" id="GO:0004805">
    <property type="term" value="F:trehalose-phosphatase activity"/>
    <property type="evidence" value="ECO:0007669"/>
    <property type="project" value="TreeGrafter"/>
</dbReference>
<gene>
    <name evidence="1" type="ORF">EST38_g10384</name>
</gene>
<dbReference type="SUPFAM" id="SSF53756">
    <property type="entry name" value="UDP-Glycosyltransferase/glycogen phosphorylase"/>
    <property type="match status" value="1"/>
</dbReference>
<dbReference type="Pfam" id="PF00982">
    <property type="entry name" value="Glyco_transf_20"/>
    <property type="match status" value="1"/>
</dbReference>
<keyword evidence="2" id="KW-1185">Reference proteome</keyword>
<dbReference type="AlphaFoldDB" id="A0A4Q2DAS2"/>
<dbReference type="Gene3D" id="3.40.50.2000">
    <property type="entry name" value="Glycogen Phosphorylase B"/>
    <property type="match status" value="1"/>
</dbReference>
<dbReference type="GO" id="GO:0005992">
    <property type="term" value="P:trehalose biosynthetic process"/>
    <property type="evidence" value="ECO:0007669"/>
    <property type="project" value="InterPro"/>
</dbReference>
<proteinExistence type="predicted"/>
<sequence length="67" mass="7282">MLRNKLPSTASIGFFLHVMFPTSEIFRCLAMRGELLRGVPGADFVGFQIGTGTDGPDPDIMPDAIQK</sequence>
<dbReference type="Proteomes" id="UP000290288">
    <property type="component" value="Unassembled WGS sequence"/>
</dbReference>
<dbReference type="EMBL" id="SDEE01000549">
    <property type="protein sequence ID" value="RXW15475.1"/>
    <property type="molecule type" value="Genomic_DNA"/>
</dbReference>
<dbReference type="GO" id="GO:0005829">
    <property type="term" value="C:cytosol"/>
    <property type="evidence" value="ECO:0007669"/>
    <property type="project" value="TreeGrafter"/>
</dbReference>
<accession>A0A4Q2DAS2</accession>
<dbReference type="GO" id="GO:0003825">
    <property type="term" value="F:alpha,alpha-trehalose-phosphate synthase (UDP-forming) activity"/>
    <property type="evidence" value="ECO:0007669"/>
    <property type="project" value="TreeGrafter"/>
</dbReference>
<comment type="caution">
    <text evidence="1">The sequence shown here is derived from an EMBL/GenBank/DDBJ whole genome shotgun (WGS) entry which is preliminary data.</text>
</comment>
<dbReference type="PANTHER" id="PTHR10788">
    <property type="entry name" value="TREHALOSE-6-PHOSPHATE SYNTHASE"/>
    <property type="match status" value="1"/>
</dbReference>
<protein>
    <submittedName>
        <fullName evidence="1">Uncharacterized protein</fullName>
    </submittedName>
</protein>